<dbReference type="InterPro" id="IPR020846">
    <property type="entry name" value="MFS_dom"/>
</dbReference>
<keyword evidence="2 5" id="KW-0812">Transmembrane</keyword>
<dbReference type="Gene3D" id="1.20.1250.20">
    <property type="entry name" value="MFS general substrate transporter like domains"/>
    <property type="match status" value="1"/>
</dbReference>
<dbReference type="GO" id="GO:0005886">
    <property type="term" value="C:plasma membrane"/>
    <property type="evidence" value="ECO:0007669"/>
    <property type="project" value="TreeGrafter"/>
</dbReference>
<feature type="transmembrane region" description="Helical" evidence="5">
    <location>
        <begin position="341"/>
        <end position="363"/>
    </location>
</feature>
<feature type="domain" description="Major facilitator superfamily (MFS) profile" evidence="6">
    <location>
        <begin position="1"/>
        <end position="369"/>
    </location>
</feature>
<evidence type="ECO:0000256" key="5">
    <source>
        <dbReference type="SAM" id="Phobius"/>
    </source>
</evidence>
<evidence type="ECO:0000256" key="4">
    <source>
        <dbReference type="ARBA" id="ARBA00023136"/>
    </source>
</evidence>
<feature type="transmembrane region" description="Helical" evidence="5">
    <location>
        <begin position="104"/>
        <end position="123"/>
    </location>
</feature>
<protein>
    <recommendedName>
        <fullName evidence="6">Major facilitator superfamily (MFS) profile domain-containing protein</fullName>
    </recommendedName>
</protein>
<name>A0AAD5VTK0_9AGAR</name>
<evidence type="ECO:0000256" key="2">
    <source>
        <dbReference type="ARBA" id="ARBA00022692"/>
    </source>
</evidence>
<evidence type="ECO:0000313" key="7">
    <source>
        <dbReference type="EMBL" id="KAJ3566595.1"/>
    </source>
</evidence>
<dbReference type="AlphaFoldDB" id="A0AAD5VTK0"/>
<feature type="transmembrane region" description="Helical" evidence="5">
    <location>
        <begin position="248"/>
        <end position="269"/>
    </location>
</feature>
<dbReference type="PROSITE" id="PS50850">
    <property type="entry name" value="MFS"/>
    <property type="match status" value="1"/>
</dbReference>
<keyword evidence="4 5" id="KW-0472">Membrane</keyword>
<dbReference type="Pfam" id="PF07690">
    <property type="entry name" value="MFS_1"/>
    <property type="match status" value="1"/>
</dbReference>
<feature type="transmembrane region" description="Helical" evidence="5">
    <location>
        <begin position="281"/>
        <end position="305"/>
    </location>
</feature>
<keyword evidence="8" id="KW-1185">Reference proteome</keyword>
<dbReference type="EMBL" id="JANIEX010000474">
    <property type="protein sequence ID" value="KAJ3566595.1"/>
    <property type="molecule type" value="Genomic_DNA"/>
</dbReference>
<feature type="transmembrane region" description="Helical" evidence="5">
    <location>
        <begin position="73"/>
        <end position="98"/>
    </location>
</feature>
<evidence type="ECO:0000256" key="3">
    <source>
        <dbReference type="ARBA" id="ARBA00022989"/>
    </source>
</evidence>
<organism evidence="7 8">
    <name type="scientific">Leucocoprinus birnbaumii</name>
    <dbReference type="NCBI Taxonomy" id="56174"/>
    <lineage>
        <taxon>Eukaryota</taxon>
        <taxon>Fungi</taxon>
        <taxon>Dikarya</taxon>
        <taxon>Basidiomycota</taxon>
        <taxon>Agaricomycotina</taxon>
        <taxon>Agaricomycetes</taxon>
        <taxon>Agaricomycetidae</taxon>
        <taxon>Agaricales</taxon>
        <taxon>Agaricineae</taxon>
        <taxon>Agaricaceae</taxon>
        <taxon>Leucocoprinus</taxon>
    </lineage>
</organism>
<sequence>MTAASYSTFYGRRCIYLSALPLLIAGSVGVGCSRTVGELFFFRTFQAAGASPGFSIGAGVIGDIYKLEERGTAIGIFLAAILMGPSLAPVAGGIAAQYASWRHMQLIIGILGLIAFGIIWVFFPETSHPGTRGIDKLRRQAEGGAKIRWTQYFVNPLSPLGLLRAPNIVTIMISGFAIAMTFFVLMVPIAYTVGKKYNIRNDALLGACAIPGGIGEMIGAPISGRLSDSIVIRRRKARGGVWYPEDRLRATLIGAAFLVPLSMVFTGIFNEYVEGPVGLALVFFCLFINGFGLELVLGPSAAYIVDVLHSRSSEGIAANNGTRSVFLAVAVAGIMPMVEKYGVLVTNVAAALLAWIGFGFLWLTIQYGEPMRKYCDVGFSTAEST</sequence>
<feature type="transmembrane region" description="Helical" evidence="5">
    <location>
        <begin position="203"/>
        <end position="227"/>
    </location>
</feature>
<comment type="caution">
    <text evidence="7">The sequence shown here is derived from an EMBL/GenBank/DDBJ whole genome shotgun (WGS) entry which is preliminary data.</text>
</comment>
<feature type="transmembrane region" description="Helical" evidence="5">
    <location>
        <begin position="168"/>
        <end position="191"/>
    </location>
</feature>
<dbReference type="GO" id="GO:0022857">
    <property type="term" value="F:transmembrane transporter activity"/>
    <property type="evidence" value="ECO:0007669"/>
    <property type="project" value="InterPro"/>
</dbReference>
<proteinExistence type="predicted"/>
<gene>
    <name evidence="7" type="ORF">NP233_g6898</name>
</gene>
<dbReference type="Proteomes" id="UP001213000">
    <property type="component" value="Unassembled WGS sequence"/>
</dbReference>
<dbReference type="InterPro" id="IPR011701">
    <property type="entry name" value="MFS"/>
</dbReference>
<accession>A0AAD5VTK0</accession>
<feature type="transmembrane region" description="Helical" evidence="5">
    <location>
        <begin position="39"/>
        <end position="61"/>
    </location>
</feature>
<comment type="subcellular location">
    <subcellularLocation>
        <location evidence="1">Membrane</location>
        <topology evidence="1">Multi-pass membrane protein</topology>
    </subcellularLocation>
</comment>
<dbReference type="InterPro" id="IPR036259">
    <property type="entry name" value="MFS_trans_sf"/>
</dbReference>
<evidence type="ECO:0000256" key="1">
    <source>
        <dbReference type="ARBA" id="ARBA00004141"/>
    </source>
</evidence>
<dbReference type="PANTHER" id="PTHR23502:SF64">
    <property type="entry name" value="TRANSPORTER, PUTATIVE (AFU_ORTHOLOGUE AFUA_3G11760)-RELATED"/>
    <property type="match status" value="1"/>
</dbReference>
<dbReference type="PANTHER" id="PTHR23502">
    <property type="entry name" value="MAJOR FACILITATOR SUPERFAMILY"/>
    <property type="match status" value="1"/>
</dbReference>
<dbReference type="SUPFAM" id="SSF103473">
    <property type="entry name" value="MFS general substrate transporter"/>
    <property type="match status" value="1"/>
</dbReference>
<reference evidence="7" key="1">
    <citation type="submission" date="2022-07" db="EMBL/GenBank/DDBJ databases">
        <title>Genome Sequence of Leucocoprinus birnbaumii.</title>
        <authorList>
            <person name="Buettner E."/>
        </authorList>
    </citation>
    <scope>NUCLEOTIDE SEQUENCE</scope>
    <source>
        <strain evidence="7">VT141</strain>
    </source>
</reference>
<evidence type="ECO:0000259" key="6">
    <source>
        <dbReference type="PROSITE" id="PS50850"/>
    </source>
</evidence>
<keyword evidence="3 5" id="KW-1133">Transmembrane helix</keyword>
<evidence type="ECO:0000313" key="8">
    <source>
        <dbReference type="Proteomes" id="UP001213000"/>
    </source>
</evidence>